<sequence>MKRRLTVAVAVWLLDQRHALGFAPTVARDRIKKPACCSRLPVTRVKSSASTSASLDVDVPATAQATSLPDDWQNQILSGLSVIQDPDLNSDIVSLGFVKNLRVDDSFIVSFDLELTTPACPVKEEFVKACQDVINSLEWSRGAEVTLTAQETAPTSPFATNVPLGMSQIGSVIAVSSCKGGVGKSTTSV</sequence>
<protein>
    <recommendedName>
        <fullName evidence="2">MIP18 family-like domain-containing protein</fullName>
    </recommendedName>
</protein>
<dbReference type="PANTHER" id="PTHR42961:SF2">
    <property type="entry name" value="IRON-SULFUR PROTEIN NUBPL"/>
    <property type="match status" value="1"/>
</dbReference>
<name>K0SVR6_THAOC</name>
<dbReference type="InterPro" id="IPR044304">
    <property type="entry name" value="NUBPL-like"/>
</dbReference>
<evidence type="ECO:0000313" key="4">
    <source>
        <dbReference type="Proteomes" id="UP000266841"/>
    </source>
</evidence>
<reference evidence="3 4" key="1">
    <citation type="journal article" date="2012" name="Genome Biol.">
        <title>Genome and low-iron response of an oceanic diatom adapted to chronic iron limitation.</title>
        <authorList>
            <person name="Lommer M."/>
            <person name="Specht M."/>
            <person name="Roy A.S."/>
            <person name="Kraemer L."/>
            <person name="Andreson R."/>
            <person name="Gutowska M.A."/>
            <person name="Wolf J."/>
            <person name="Bergner S.V."/>
            <person name="Schilhabel M.B."/>
            <person name="Klostermeier U.C."/>
            <person name="Beiko R.G."/>
            <person name="Rosenstiel P."/>
            <person name="Hippler M."/>
            <person name="Laroche J."/>
        </authorList>
    </citation>
    <scope>NUCLEOTIDE SEQUENCE [LARGE SCALE GENOMIC DNA]</scope>
    <source>
        <strain evidence="3 4">CCMP1005</strain>
    </source>
</reference>
<feature type="domain" description="MIP18 family-like" evidence="2">
    <location>
        <begin position="74"/>
        <end position="146"/>
    </location>
</feature>
<dbReference type="EMBL" id="AGNL01018970">
    <property type="protein sequence ID" value="EJK62322.1"/>
    <property type="molecule type" value="Genomic_DNA"/>
</dbReference>
<accession>K0SVR6</accession>
<feature type="signal peptide" evidence="1">
    <location>
        <begin position="1"/>
        <end position="21"/>
    </location>
</feature>
<keyword evidence="4" id="KW-1185">Reference proteome</keyword>
<gene>
    <name evidence="3" type="ORF">THAOC_17069</name>
</gene>
<dbReference type="GO" id="GO:0016226">
    <property type="term" value="P:iron-sulfur cluster assembly"/>
    <property type="evidence" value="ECO:0007669"/>
    <property type="project" value="InterPro"/>
</dbReference>
<dbReference type="SUPFAM" id="SSF117916">
    <property type="entry name" value="Fe-S cluster assembly (FSCA) domain-like"/>
    <property type="match status" value="1"/>
</dbReference>
<dbReference type="FunFam" id="3.30.300.130:FF:000008">
    <property type="entry name" value="Fe-S cluster assembly factor HCF101, chloroplastic"/>
    <property type="match status" value="1"/>
</dbReference>
<evidence type="ECO:0000259" key="2">
    <source>
        <dbReference type="Pfam" id="PF01883"/>
    </source>
</evidence>
<comment type="caution">
    <text evidence="3">The sequence shown here is derived from an EMBL/GenBank/DDBJ whole genome shotgun (WGS) entry which is preliminary data.</text>
</comment>
<feature type="non-terminal residue" evidence="3">
    <location>
        <position position="189"/>
    </location>
</feature>
<dbReference type="Proteomes" id="UP000266841">
    <property type="component" value="Unassembled WGS sequence"/>
</dbReference>
<dbReference type="GO" id="GO:0005524">
    <property type="term" value="F:ATP binding"/>
    <property type="evidence" value="ECO:0007669"/>
    <property type="project" value="InterPro"/>
</dbReference>
<dbReference type="AlphaFoldDB" id="K0SVR6"/>
<proteinExistence type="predicted"/>
<dbReference type="GO" id="GO:0051539">
    <property type="term" value="F:4 iron, 4 sulfur cluster binding"/>
    <property type="evidence" value="ECO:0007669"/>
    <property type="project" value="TreeGrafter"/>
</dbReference>
<dbReference type="Gene3D" id="3.30.300.130">
    <property type="entry name" value="Fe-S cluster assembly (FSCA)"/>
    <property type="match status" value="1"/>
</dbReference>
<evidence type="ECO:0000256" key="1">
    <source>
        <dbReference type="SAM" id="SignalP"/>
    </source>
</evidence>
<dbReference type="eggNOG" id="KOG3022">
    <property type="taxonomic scope" value="Eukaryota"/>
</dbReference>
<dbReference type="Pfam" id="PF01883">
    <property type="entry name" value="FeS_assembly_P"/>
    <property type="match status" value="1"/>
</dbReference>
<evidence type="ECO:0000313" key="3">
    <source>
        <dbReference type="EMBL" id="EJK62322.1"/>
    </source>
</evidence>
<dbReference type="OrthoDB" id="1741334at2759"/>
<keyword evidence="1" id="KW-0732">Signal</keyword>
<dbReference type="InterPro" id="IPR002744">
    <property type="entry name" value="MIP18-like"/>
</dbReference>
<feature type="chain" id="PRO_5003837396" description="MIP18 family-like domain-containing protein" evidence="1">
    <location>
        <begin position="22"/>
        <end position="189"/>
    </location>
</feature>
<dbReference type="PANTHER" id="PTHR42961">
    <property type="entry name" value="IRON-SULFUR PROTEIN NUBPL"/>
    <property type="match status" value="1"/>
</dbReference>
<organism evidence="3 4">
    <name type="scientific">Thalassiosira oceanica</name>
    <name type="common">Marine diatom</name>
    <dbReference type="NCBI Taxonomy" id="159749"/>
    <lineage>
        <taxon>Eukaryota</taxon>
        <taxon>Sar</taxon>
        <taxon>Stramenopiles</taxon>
        <taxon>Ochrophyta</taxon>
        <taxon>Bacillariophyta</taxon>
        <taxon>Coscinodiscophyceae</taxon>
        <taxon>Thalassiosirophycidae</taxon>
        <taxon>Thalassiosirales</taxon>
        <taxon>Thalassiosiraceae</taxon>
        <taxon>Thalassiosira</taxon>
    </lineage>
</organism>
<dbReference type="InterPro" id="IPR034904">
    <property type="entry name" value="FSCA_dom_sf"/>
</dbReference>